<reference evidence="1 2" key="1">
    <citation type="journal article" date="2020" name="Cell">
        <title>Large-Scale Comparative Analyses of Tick Genomes Elucidate Their Genetic Diversity and Vector Capacities.</title>
        <authorList>
            <consortium name="Tick Genome and Microbiome Consortium (TIGMIC)"/>
            <person name="Jia N."/>
            <person name="Wang J."/>
            <person name="Shi W."/>
            <person name="Du L."/>
            <person name="Sun Y."/>
            <person name="Zhan W."/>
            <person name="Jiang J.F."/>
            <person name="Wang Q."/>
            <person name="Zhang B."/>
            <person name="Ji P."/>
            <person name="Bell-Sakyi L."/>
            <person name="Cui X.M."/>
            <person name="Yuan T.T."/>
            <person name="Jiang B.G."/>
            <person name="Yang W.F."/>
            <person name="Lam T.T."/>
            <person name="Chang Q.C."/>
            <person name="Ding S.J."/>
            <person name="Wang X.J."/>
            <person name="Zhu J.G."/>
            <person name="Ruan X.D."/>
            <person name="Zhao L."/>
            <person name="Wei J.T."/>
            <person name="Ye R.Z."/>
            <person name="Que T.C."/>
            <person name="Du C.H."/>
            <person name="Zhou Y.H."/>
            <person name="Cheng J.X."/>
            <person name="Dai P.F."/>
            <person name="Guo W.B."/>
            <person name="Han X.H."/>
            <person name="Huang E.J."/>
            <person name="Li L.F."/>
            <person name="Wei W."/>
            <person name="Gao Y.C."/>
            <person name="Liu J.Z."/>
            <person name="Shao H.Z."/>
            <person name="Wang X."/>
            <person name="Wang C.C."/>
            <person name="Yang T.C."/>
            <person name="Huo Q.B."/>
            <person name="Li W."/>
            <person name="Chen H.Y."/>
            <person name="Chen S.E."/>
            <person name="Zhou L.G."/>
            <person name="Ni X.B."/>
            <person name="Tian J.H."/>
            <person name="Sheng Y."/>
            <person name="Liu T."/>
            <person name="Pan Y.S."/>
            <person name="Xia L.Y."/>
            <person name="Li J."/>
            <person name="Zhao F."/>
            <person name="Cao W.C."/>
        </authorList>
    </citation>
    <scope>NUCLEOTIDE SEQUENCE [LARGE SCALE GENOMIC DNA]</scope>
    <source>
        <strain evidence="1">HaeL-2018</strain>
    </source>
</reference>
<proteinExistence type="predicted"/>
<keyword evidence="2" id="KW-1185">Reference proteome</keyword>
<dbReference type="PANTHER" id="PTHR47272:SF1">
    <property type="entry name" value="PIGGYBAC TRANSPOSABLE ELEMENT-DERIVED PROTEIN 3-LIKE"/>
    <property type="match status" value="1"/>
</dbReference>
<dbReference type="PANTHER" id="PTHR47272">
    <property type="entry name" value="DDE_TNP_1_7 DOMAIN-CONTAINING PROTEIN"/>
    <property type="match status" value="1"/>
</dbReference>
<organism evidence="1 2">
    <name type="scientific">Haemaphysalis longicornis</name>
    <name type="common">Bush tick</name>
    <dbReference type="NCBI Taxonomy" id="44386"/>
    <lineage>
        <taxon>Eukaryota</taxon>
        <taxon>Metazoa</taxon>
        <taxon>Ecdysozoa</taxon>
        <taxon>Arthropoda</taxon>
        <taxon>Chelicerata</taxon>
        <taxon>Arachnida</taxon>
        <taxon>Acari</taxon>
        <taxon>Parasitiformes</taxon>
        <taxon>Ixodida</taxon>
        <taxon>Ixodoidea</taxon>
        <taxon>Ixodidae</taxon>
        <taxon>Haemaphysalinae</taxon>
        <taxon>Haemaphysalis</taxon>
    </lineage>
</organism>
<gene>
    <name evidence="1" type="ORF">HPB48_001085</name>
</gene>
<evidence type="ECO:0000313" key="2">
    <source>
        <dbReference type="Proteomes" id="UP000821853"/>
    </source>
</evidence>
<dbReference type="OrthoDB" id="118105at2759"/>
<dbReference type="EMBL" id="JABSTR010000006">
    <property type="protein sequence ID" value="KAH9373115.1"/>
    <property type="molecule type" value="Genomic_DNA"/>
</dbReference>
<protein>
    <submittedName>
        <fullName evidence="1">Uncharacterized protein</fullName>
    </submittedName>
</protein>
<dbReference type="VEuPathDB" id="VectorBase:HLOH_056604"/>
<comment type="caution">
    <text evidence="1">The sequence shown here is derived from an EMBL/GenBank/DDBJ whole genome shotgun (WGS) entry which is preliminary data.</text>
</comment>
<evidence type="ECO:0000313" key="1">
    <source>
        <dbReference type="EMBL" id="KAH9373115.1"/>
    </source>
</evidence>
<sequence>MKYVPDSAFKRLAECSSLYYLRTTCGELGTTLQGIRVFIRNVAMLKFPRVGMYWQKRTRIAVVADTMNVRTTFHVTDASAPAPDNTDKFWKLRPLIDVVRA</sequence>
<accession>A0A9J6GDF6</accession>
<name>A0A9J6GDF6_HAELO</name>
<dbReference type="Proteomes" id="UP000821853">
    <property type="component" value="Chromosome 4"/>
</dbReference>
<dbReference type="AlphaFoldDB" id="A0A9J6GDF6"/>